<feature type="domain" description="LOB" evidence="2">
    <location>
        <begin position="14"/>
        <end position="116"/>
    </location>
</feature>
<comment type="caution">
    <text evidence="3">The sequence shown here is derived from an EMBL/GenBank/DDBJ whole genome shotgun (WGS) entry which is preliminary data.</text>
</comment>
<dbReference type="PROSITE" id="PS50891">
    <property type="entry name" value="LOB"/>
    <property type="match status" value="1"/>
</dbReference>
<comment type="similarity">
    <text evidence="1">Belongs to the LOB domain-containing protein family.</text>
</comment>
<dbReference type="Proteomes" id="UP000325081">
    <property type="component" value="Unassembled WGS sequence"/>
</dbReference>
<dbReference type="OrthoDB" id="772606at2759"/>
<reference evidence="4" key="1">
    <citation type="journal article" date="2019" name="Curr. Biol.">
        <title>Genome Sequence of Striga asiatica Provides Insight into the Evolution of Plant Parasitism.</title>
        <authorList>
            <person name="Yoshida S."/>
            <person name="Kim S."/>
            <person name="Wafula E.K."/>
            <person name="Tanskanen J."/>
            <person name="Kim Y.M."/>
            <person name="Honaas L."/>
            <person name="Yang Z."/>
            <person name="Spallek T."/>
            <person name="Conn C.E."/>
            <person name="Ichihashi Y."/>
            <person name="Cheong K."/>
            <person name="Cui S."/>
            <person name="Der J.P."/>
            <person name="Gundlach H."/>
            <person name="Jiao Y."/>
            <person name="Hori C."/>
            <person name="Ishida J.K."/>
            <person name="Kasahara H."/>
            <person name="Kiba T."/>
            <person name="Kim M.S."/>
            <person name="Koo N."/>
            <person name="Laohavisit A."/>
            <person name="Lee Y.H."/>
            <person name="Lumba S."/>
            <person name="McCourt P."/>
            <person name="Mortimer J.C."/>
            <person name="Mutuku J.M."/>
            <person name="Nomura T."/>
            <person name="Sasaki-Sekimoto Y."/>
            <person name="Seto Y."/>
            <person name="Wang Y."/>
            <person name="Wakatake T."/>
            <person name="Sakakibara H."/>
            <person name="Demura T."/>
            <person name="Yamaguchi S."/>
            <person name="Yoneyama K."/>
            <person name="Manabe R.I."/>
            <person name="Nelson D.C."/>
            <person name="Schulman A.H."/>
            <person name="Timko M.P."/>
            <person name="dePamphilis C.W."/>
            <person name="Choi D."/>
            <person name="Shirasu K."/>
        </authorList>
    </citation>
    <scope>NUCLEOTIDE SEQUENCE [LARGE SCALE GENOMIC DNA]</scope>
    <source>
        <strain evidence="4">cv. UVA1</strain>
    </source>
</reference>
<dbReference type="EMBL" id="BKCP01003891">
    <property type="protein sequence ID" value="GER29441.1"/>
    <property type="molecule type" value="Genomic_DNA"/>
</dbReference>
<evidence type="ECO:0000313" key="3">
    <source>
        <dbReference type="EMBL" id="GER29441.1"/>
    </source>
</evidence>
<dbReference type="PANTHER" id="PTHR31301:SF68">
    <property type="entry name" value="LOB DOMAIN-CONTAINING PROTEIN 32-RELATED"/>
    <property type="match status" value="1"/>
</dbReference>
<sequence>MLWPVDKMSSSSYAPCAACKYLRRKCTQGCVFAPYFPPDNPQKFINVHKVFGASNVGKILNELSPGGQRNEAVNSLAYEAECRIKDPIYGCVGLVSLLQHHLRQVHQEIDRARQELATYIGPAAAMQPHSFNFNQAAGQQLAVIQEPQLQMNAAMAPAHEQQQQQLYVQQLQQQQQQQMYVQQLHQQQQQMYVQHQQNDIVRFNDAGNPESGAFGHIPAAVVATGVEAEIALGGGGSLEVAVAEAEAEVVQTYEYQSREEKQKHKFSDQIPTKNRRLEFALVFL</sequence>
<evidence type="ECO:0000256" key="1">
    <source>
        <dbReference type="ARBA" id="ARBA00005474"/>
    </source>
</evidence>
<name>A0A5A7P9V1_STRAF</name>
<proteinExistence type="inferred from homology"/>
<dbReference type="PANTHER" id="PTHR31301">
    <property type="entry name" value="LOB DOMAIN-CONTAINING PROTEIN 4-RELATED"/>
    <property type="match status" value="1"/>
</dbReference>
<organism evidence="3 4">
    <name type="scientific">Striga asiatica</name>
    <name type="common">Asiatic witchweed</name>
    <name type="synonym">Buchnera asiatica</name>
    <dbReference type="NCBI Taxonomy" id="4170"/>
    <lineage>
        <taxon>Eukaryota</taxon>
        <taxon>Viridiplantae</taxon>
        <taxon>Streptophyta</taxon>
        <taxon>Embryophyta</taxon>
        <taxon>Tracheophyta</taxon>
        <taxon>Spermatophyta</taxon>
        <taxon>Magnoliopsida</taxon>
        <taxon>eudicotyledons</taxon>
        <taxon>Gunneridae</taxon>
        <taxon>Pentapetalae</taxon>
        <taxon>asterids</taxon>
        <taxon>lamiids</taxon>
        <taxon>Lamiales</taxon>
        <taxon>Orobanchaceae</taxon>
        <taxon>Buchnereae</taxon>
        <taxon>Striga</taxon>
    </lineage>
</organism>
<dbReference type="InterPro" id="IPR004883">
    <property type="entry name" value="LOB"/>
</dbReference>
<dbReference type="Pfam" id="PF03195">
    <property type="entry name" value="LOB"/>
    <property type="match status" value="1"/>
</dbReference>
<gene>
    <name evidence="3" type="ORF">STAS_05307</name>
</gene>
<evidence type="ECO:0000313" key="4">
    <source>
        <dbReference type="Proteomes" id="UP000325081"/>
    </source>
</evidence>
<evidence type="ECO:0000259" key="2">
    <source>
        <dbReference type="PROSITE" id="PS50891"/>
    </source>
</evidence>
<keyword evidence="4" id="KW-1185">Reference proteome</keyword>
<dbReference type="AlphaFoldDB" id="A0A5A7P9V1"/>
<accession>A0A5A7P9V1</accession>
<protein>
    <submittedName>
        <fullName evidence="3">LOB domain-containing protein</fullName>
    </submittedName>
</protein>